<protein>
    <recommendedName>
        <fullName evidence="3">Peptidase S24/S26A/S26B/S26C domain-containing protein</fullName>
    </recommendedName>
</protein>
<evidence type="ECO:0000313" key="2">
    <source>
        <dbReference type="Proteomes" id="UP000197098"/>
    </source>
</evidence>
<dbReference type="Proteomes" id="UP000197098">
    <property type="component" value="Chromosome"/>
</dbReference>
<name>A0A248KH42_9ENTR</name>
<dbReference type="EMBL" id="CP022114">
    <property type="protein sequence ID" value="ASG62917.1"/>
    <property type="molecule type" value="Genomic_DNA"/>
</dbReference>
<evidence type="ECO:0000313" key="1">
    <source>
        <dbReference type="EMBL" id="ASG62917.1"/>
    </source>
</evidence>
<gene>
    <name evidence="1" type="ORF">CEW81_05920</name>
</gene>
<reference evidence="1 2" key="1">
    <citation type="submission" date="2017-06" db="EMBL/GenBank/DDBJ databases">
        <title>Origin of plasmid-mediated fosfomycin resistance gene fosA3.</title>
        <authorList>
            <person name="Ito R."/>
            <person name="Pacey M.P."/>
            <person name="Doi Y."/>
        </authorList>
    </citation>
    <scope>NUCLEOTIDE SEQUENCE [LARGE SCALE GENOMIC DNA]</scope>
    <source>
        <strain evidence="1 2">YDC799</strain>
    </source>
</reference>
<organism evidence="1 2">
    <name type="scientific">Kluyvera genomosp. 3</name>
    <dbReference type="NCBI Taxonomy" id="2774055"/>
    <lineage>
        <taxon>Bacteria</taxon>
        <taxon>Pseudomonadati</taxon>
        <taxon>Pseudomonadota</taxon>
        <taxon>Gammaproteobacteria</taxon>
        <taxon>Enterobacterales</taxon>
        <taxon>Enterobacteriaceae</taxon>
        <taxon>Kluyvera</taxon>
    </lineage>
</organism>
<proteinExistence type="predicted"/>
<accession>A0A248KH42</accession>
<evidence type="ECO:0008006" key="3">
    <source>
        <dbReference type="Google" id="ProtNLM"/>
    </source>
</evidence>
<sequence>MDEASHGLPVPAKDYIETPLTVESLCQVDANCMVIETTAGYAVIDRSLRAEQGDMVLINHCSRNQFAKLLGKALITDDGESLEGEALDDVDVAGVVTYTVNDLRRTPDDELPVI</sequence>
<dbReference type="AlphaFoldDB" id="A0A248KH42"/>